<keyword evidence="3" id="KW-1185">Reference proteome</keyword>
<accession>A0ABV6Z053</accession>
<evidence type="ECO:0000313" key="2">
    <source>
        <dbReference type="EMBL" id="MFC1851826.1"/>
    </source>
</evidence>
<dbReference type="GO" id="GO:0016746">
    <property type="term" value="F:acyltransferase activity"/>
    <property type="evidence" value="ECO:0007669"/>
    <property type="project" value="UniProtKB-KW"/>
</dbReference>
<evidence type="ECO:0000259" key="1">
    <source>
        <dbReference type="PROSITE" id="PS51186"/>
    </source>
</evidence>
<keyword evidence="2" id="KW-0012">Acyltransferase</keyword>
<dbReference type="InterPro" id="IPR016181">
    <property type="entry name" value="Acyl_CoA_acyltransferase"/>
</dbReference>
<evidence type="ECO:0000313" key="3">
    <source>
        <dbReference type="Proteomes" id="UP001594351"/>
    </source>
</evidence>
<keyword evidence="2" id="KW-0808">Transferase</keyword>
<sequence length="196" mass="22009">MNFFEIYAPRPRGEGRPSPPDSLTINLAEPADVEAIASLSSERSGLQFDAQLQLIQNEISGREDTTQLFVAQHDHKVVGFARNKFFTLPADIPANCAPPGWYLQGIIVDPAYRRLGIASELTQRRLHWLAGRASEAYYFCNAQNQVSIDLHQHFGFKEMTRNFTFPGVTFQGGIGILYRINLTAFSCVRYHFGVSP</sequence>
<dbReference type="Gene3D" id="3.40.630.30">
    <property type="match status" value="1"/>
</dbReference>
<dbReference type="EMBL" id="JBHPBY010000229">
    <property type="protein sequence ID" value="MFC1851826.1"/>
    <property type="molecule type" value="Genomic_DNA"/>
</dbReference>
<dbReference type="CDD" id="cd04301">
    <property type="entry name" value="NAT_SF"/>
    <property type="match status" value="1"/>
</dbReference>
<reference evidence="2 3" key="1">
    <citation type="submission" date="2024-09" db="EMBL/GenBank/DDBJ databases">
        <title>Laminarin stimulates single cell rates of sulfate reduction while oxygen inhibits transcriptomic activity in coastal marine sediment.</title>
        <authorList>
            <person name="Lindsay M."/>
            <person name="Orcutt B."/>
            <person name="Emerson D."/>
            <person name="Stepanauskas R."/>
            <person name="D'Angelo T."/>
        </authorList>
    </citation>
    <scope>NUCLEOTIDE SEQUENCE [LARGE SCALE GENOMIC DNA]</scope>
    <source>
        <strain evidence="2">SAG AM-311-K15</strain>
    </source>
</reference>
<feature type="domain" description="N-acetyltransferase" evidence="1">
    <location>
        <begin position="23"/>
        <end position="183"/>
    </location>
</feature>
<comment type="caution">
    <text evidence="2">The sequence shown here is derived from an EMBL/GenBank/DDBJ whole genome shotgun (WGS) entry which is preliminary data.</text>
</comment>
<dbReference type="PROSITE" id="PS51186">
    <property type="entry name" value="GNAT"/>
    <property type="match status" value="1"/>
</dbReference>
<organism evidence="2 3">
    <name type="scientific">candidate division CSSED10-310 bacterium</name>
    <dbReference type="NCBI Taxonomy" id="2855610"/>
    <lineage>
        <taxon>Bacteria</taxon>
        <taxon>Bacteria division CSSED10-310</taxon>
    </lineage>
</organism>
<dbReference type="PANTHER" id="PTHR43072">
    <property type="entry name" value="N-ACETYLTRANSFERASE"/>
    <property type="match status" value="1"/>
</dbReference>
<protein>
    <submittedName>
        <fullName evidence="2">GNAT family N-acetyltransferase</fullName>
        <ecNumber evidence="2">2.3.-.-</ecNumber>
    </submittedName>
</protein>
<dbReference type="Pfam" id="PF00583">
    <property type="entry name" value="Acetyltransf_1"/>
    <property type="match status" value="1"/>
</dbReference>
<dbReference type="Proteomes" id="UP001594351">
    <property type="component" value="Unassembled WGS sequence"/>
</dbReference>
<proteinExistence type="predicted"/>
<dbReference type="EC" id="2.3.-.-" evidence="2"/>
<gene>
    <name evidence="2" type="ORF">ACFL27_16670</name>
</gene>
<name>A0ABV6Z053_UNCC1</name>
<dbReference type="SUPFAM" id="SSF55729">
    <property type="entry name" value="Acyl-CoA N-acyltransferases (Nat)"/>
    <property type="match status" value="1"/>
</dbReference>
<dbReference type="InterPro" id="IPR000182">
    <property type="entry name" value="GNAT_dom"/>
</dbReference>